<organism evidence="3 4">
    <name type="scientific">Paracoccus chinensis</name>
    <dbReference type="NCBI Taxonomy" id="525640"/>
    <lineage>
        <taxon>Bacteria</taxon>
        <taxon>Pseudomonadati</taxon>
        <taxon>Pseudomonadota</taxon>
        <taxon>Alphaproteobacteria</taxon>
        <taxon>Rhodobacterales</taxon>
        <taxon>Paracoccaceae</taxon>
        <taxon>Paracoccus</taxon>
    </lineage>
</organism>
<dbReference type="InterPro" id="IPR041459">
    <property type="entry name" value="MPTase-PolyVal"/>
</dbReference>
<feature type="domain" description="N-terminal" evidence="1">
    <location>
        <begin position="4"/>
        <end position="118"/>
    </location>
</feature>
<dbReference type="GO" id="GO:0003697">
    <property type="term" value="F:single-stranded DNA binding"/>
    <property type="evidence" value="ECO:0007669"/>
    <property type="project" value="InterPro"/>
</dbReference>
<dbReference type="Proteomes" id="UP000199555">
    <property type="component" value="Unassembled WGS sequence"/>
</dbReference>
<feature type="domain" description="Polyvalent protein metallopeptidase" evidence="2">
    <location>
        <begin position="148"/>
        <end position="271"/>
    </location>
</feature>
<keyword evidence="4" id="KW-1185">Reference proteome</keyword>
<evidence type="ECO:0000313" key="4">
    <source>
        <dbReference type="Proteomes" id="UP000199555"/>
    </source>
</evidence>
<dbReference type="RefSeq" id="WP_090757228.1">
    <property type="nucleotide sequence ID" value="NZ_FNGE01000023.1"/>
</dbReference>
<dbReference type="STRING" id="525640.SAMN04487971_1234"/>
<dbReference type="PIRSF" id="PIRSF037112">
    <property type="entry name" value="Antirestriction_ArdC"/>
    <property type="match status" value="1"/>
</dbReference>
<dbReference type="InterPro" id="IPR013610">
    <property type="entry name" value="ArdC_N"/>
</dbReference>
<dbReference type="EMBL" id="FNGE01000023">
    <property type="protein sequence ID" value="SDL76531.1"/>
    <property type="molecule type" value="Genomic_DNA"/>
</dbReference>
<dbReference type="InterPro" id="IPR017113">
    <property type="entry name" value="Antirestriction_ArdC"/>
</dbReference>
<proteinExistence type="predicted"/>
<evidence type="ECO:0000259" key="1">
    <source>
        <dbReference type="Pfam" id="PF08401"/>
    </source>
</evidence>
<accession>A0A1G9MR88</accession>
<evidence type="ECO:0000259" key="2">
    <source>
        <dbReference type="Pfam" id="PF18818"/>
    </source>
</evidence>
<dbReference type="Pfam" id="PF08401">
    <property type="entry name" value="ArdcN"/>
    <property type="match status" value="1"/>
</dbReference>
<dbReference type="AlphaFoldDB" id="A0A1G9MR88"/>
<protein>
    <submittedName>
        <fullName evidence="3">Antirestriction protein ArdC</fullName>
    </submittedName>
</protein>
<name>A0A1G9MR88_9RHOB</name>
<dbReference type="OrthoDB" id="9792687at2"/>
<gene>
    <name evidence="3" type="ORF">SAMN04487971_1234</name>
</gene>
<reference evidence="4" key="1">
    <citation type="submission" date="2016-10" db="EMBL/GenBank/DDBJ databases">
        <authorList>
            <person name="Varghese N."/>
            <person name="Submissions S."/>
        </authorList>
    </citation>
    <scope>NUCLEOTIDE SEQUENCE [LARGE SCALE GENOMIC DNA]</scope>
    <source>
        <strain evidence="4">CGMCC 1.7655</strain>
    </source>
</reference>
<sequence length="295" mass="32447">MVFDLYQHVTDTIIASLEAGTPAWRKPWTGDAGGTAFPRRANGEPYRSINVLMLWLTAAEKGYRAAQWFTYRQAQEAGGQVRKGEKSATVVKYGTVEREDEGAEHTQKVPYLKAYRVFNAEQIDGLPAEFTATPAEEPRDLGTASDPQLEAFFAATGADIRTSDDPRAYYNPVADFIHMPPIATFHDAAGYYATLAHEATHWTGHGSRLDRLGRFTDRKAYAFEELIAEIGNCMTCASLGLTPDFKQSAAYVGSWLRALQNDKRAIFKAATEAQKAADLLLATNPASTIKERAAA</sequence>
<dbReference type="Pfam" id="PF18818">
    <property type="entry name" value="MPTase-PolyVal"/>
    <property type="match status" value="1"/>
</dbReference>
<evidence type="ECO:0000313" key="3">
    <source>
        <dbReference type="EMBL" id="SDL76531.1"/>
    </source>
</evidence>